<dbReference type="Proteomes" id="UP000431744">
    <property type="component" value="Unassembled WGS sequence"/>
</dbReference>
<feature type="region of interest" description="Disordered" evidence="1">
    <location>
        <begin position="25"/>
        <end position="71"/>
    </location>
</feature>
<dbReference type="OrthoDB" id="226701at2"/>
<feature type="compositionally biased region" description="Polar residues" evidence="1">
    <location>
        <begin position="50"/>
        <end position="71"/>
    </location>
</feature>
<keyword evidence="3" id="KW-1185">Reference proteome</keyword>
<gene>
    <name evidence="2" type="ORF">F8O04_13235</name>
</gene>
<feature type="compositionally biased region" description="Basic and acidic residues" evidence="1">
    <location>
        <begin position="36"/>
        <end position="49"/>
    </location>
</feature>
<protein>
    <submittedName>
        <fullName evidence="2">Uncharacterized protein</fullName>
    </submittedName>
</protein>
<comment type="caution">
    <text evidence="2">The sequence shown here is derived from an EMBL/GenBank/DDBJ whole genome shotgun (WGS) entry which is preliminary data.</text>
</comment>
<reference evidence="2 3" key="1">
    <citation type="submission" date="2019-09" db="EMBL/GenBank/DDBJ databases">
        <title>Phylogeny of genus Pseudoclavibacter and closely related genus.</title>
        <authorList>
            <person name="Li Y."/>
        </authorList>
    </citation>
    <scope>NUCLEOTIDE SEQUENCE [LARGE SCALE GENOMIC DNA]</scope>
    <source>
        <strain evidence="2 3">EGI 60007</strain>
    </source>
</reference>
<evidence type="ECO:0000313" key="3">
    <source>
        <dbReference type="Proteomes" id="UP000431744"/>
    </source>
</evidence>
<evidence type="ECO:0000256" key="1">
    <source>
        <dbReference type="SAM" id="MobiDB-lite"/>
    </source>
</evidence>
<accession>A0A6H9WA67</accession>
<name>A0A6H9WA67_9MICO</name>
<proteinExistence type="predicted"/>
<dbReference type="EMBL" id="WBJY01000004">
    <property type="protein sequence ID" value="KAB1646707.1"/>
    <property type="molecule type" value="Genomic_DNA"/>
</dbReference>
<organism evidence="2 3">
    <name type="scientific">Pseudoclavibacter endophyticus</name>
    <dbReference type="NCBI Taxonomy" id="1778590"/>
    <lineage>
        <taxon>Bacteria</taxon>
        <taxon>Bacillati</taxon>
        <taxon>Actinomycetota</taxon>
        <taxon>Actinomycetes</taxon>
        <taxon>Micrococcales</taxon>
        <taxon>Microbacteriaceae</taxon>
        <taxon>Pseudoclavibacter</taxon>
    </lineage>
</organism>
<dbReference type="AlphaFoldDB" id="A0A6H9WA67"/>
<evidence type="ECO:0000313" key="2">
    <source>
        <dbReference type="EMBL" id="KAB1646707.1"/>
    </source>
</evidence>
<sequence>MRTNRQRSDRIRRLPFETGIVLLRSPTTDRPVLHPWPEHPDGRFDEHRPPSNSQTPTKSRQYVRLVNQSQV</sequence>